<evidence type="ECO:0000313" key="2">
    <source>
        <dbReference type="Proteomes" id="UP000027120"/>
    </source>
</evidence>
<reference evidence="1 2" key="1">
    <citation type="submission" date="2014-04" db="EMBL/GenBank/DDBJ databases">
        <authorList>
            <consortium name="International Citrus Genome Consortium"/>
            <person name="Gmitter F."/>
            <person name="Chen C."/>
            <person name="Farmerie W."/>
            <person name="Harkins T."/>
            <person name="Desany B."/>
            <person name="Mohiuddin M."/>
            <person name="Kodira C."/>
            <person name="Borodovsky M."/>
            <person name="Lomsadze A."/>
            <person name="Burns P."/>
            <person name="Jenkins J."/>
            <person name="Prochnik S."/>
            <person name="Shu S."/>
            <person name="Chapman J."/>
            <person name="Pitluck S."/>
            <person name="Schmutz J."/>
            <person name="Rokhsar D."/>
        </authorList>
    </citation>
    <scope>NUCLEOTIDE SEQUENCE</scope>
</reference>
<proteinExistence type="predicted"/>
<accession>A0A067DCY2</accession>
<dbReference type="Proteomes" id="UP000027120">
    <property type="component" value="Unassembled WGS sequence"/>
</dbReference>
<sequence length="19" mass="1971">MVSVVLLLLGLLVATLDTT</sequence>
<dbReference type="AlphaFoldDB" id="A0A067DCY2"/>
<keyword evidence="2" id="KW-1185">Reference proteome</keyword>
<gene>
    <name evidence="1" type="ORF">CISIN_1g0197551mg</name>
</gene>
<name>A0A067DCY2_CITSI</name>
<protein>
    <submittedName>
        <fullName evidence="1">Uncharacterized protein</fullName>
    </submittedName>
</protein>
<evidence type="ECO:0000313" key="1">
    <source>
        <dbReference type="EMBL" id="KDO40854.1"/>
    </source>
</evidence>
<organism evidence="1 2">
    <name type="scientific">Citrus sinensis</name>
    <name type="common">Sweet orange</name>
    <name type="synonym">Citrus aurantium var. sinensis</name>
    <dbReference type="NCBI Taxonomy" id="2711"/>
    <lineage>
        <taxon>Eukaryota</taxon>
        <taxon>Viridiplantae</taxon>
        <taxon>Streptophyta</taxon>
        <taxon>Embryophyta</taxon>
        <taxon>Tracheophyta</taxon>
        <taxon>Spermatophyta</taxon>
        <taxon>Magnoliopsida</taxon>
        <taxon>eudicotyledons</taxon>
        <taxon>Gunneridae</taxon>
        <taxon>Pentapetalae</taxon>
        <taxon>rosids</taxon>
        <taxon>malvids</taxon>
        <taxon>Sapindales</taxon>
        <taxon>Rutaceae</taxon>
        <taxon>Aurantioideae</taxon>
        <taxon>Citrus</taxon>
    </lineage>
</organism>
<feature type="non-terminal residue" evidence="1">
    <location>
        <position position="19"/>
    </location>
</feature>
<dbReference type="EMBL" id="KK785793">
    <property type="protein sequence ID" value="KDO40854.1"/>
    <property type="molecule type" value="Genomic_DNA"/>
</dbReference>